<comment type="caution">
    <text evidence="1">The sequence shown here is derived from an EMBL/GenBank/DDBJ whole genome shotgun (WGS) entry which is preliminary data.</text>
</comment>
<dbReference type="SUPFAM" id="SSF53474">
    <property type="entry name" value="alpha/beta-Hydrolases"/>
    <property type="match status" value="1"/>
</dbReference>
<organism evidence="1 2">
    <name type="scientific">Colletotrichum spaethianum</name>
    <dbReference type="NCBI Taxonomy" id="700344"/>
    <lineage>
        <taxon>Eukaryota</taxon>
        <taxon>Fungi</taxon>
        <taxon>Dikarya</taxon>
        <taxon>Ascomycota</taxon>
        <taxon>Pezizomycotina</taxon>
        <taxon>Sordariomycetes</taxon>
        <taxon>Hypocreomycetidae</taxon>
        <taxon>Glomerellales</taxon>
        <taxon>Glomerellaceae</taxon>
        <taxon>Colletotrichum</taxon>
        <taxon>Colletotrichum spaethianum species complex</taxon>
    </lineage>
</organism>
<proteinExistence type="predicted"/>
<evidence type="ECO:0000313" key="2">
    <source>
        <dbReference type="Proteomes" id="UP001055115"/>
    </source>
</evidence>
<name>A0AA37PEI1_9PEZI</name>
<keyword evidence="2" id="KW-1185">Reference proteome</keyword>
<gene>
    <name evidence="1" type="ORF">ColSpa_11006</name>
</gene>
<dbReference type="EMBL" id="BQXU01000041">
    <property type="protein sequence ID" value="GKT50825.1"/>
    <property type="molecule type" value="Genomic_DNA"/>
</dbReference>
<dbReference type="Gene3D" id="3.40.50.1820">
    <property type="entry name" value="alpha/beta hydrolase"/>
    <property type="match status" value="1"/>
</dbReference>
<protein>
    <submittedName>
        <fullName evidence="1">Uncharacterized protein</fullName>
    </submittedName>
</protein>
<dbReference type="RefSeq" id="XP_049133175.1">
    <property type="nucleotide sequence ID" value="XM_049277218.1"/>
</dbReference>
<dbReference type="InterPro" id="IPR029058">
    <property type="entry name" value="AB_hydrolase_fold"/>
</dbReference>
<reference evidence="1 2" key="1">
    <citation type="submission" date="2022-03" db="EMBL/GenBank/DDBJ databases">
        <title>Genome data of Colletotrichum spp.</title>
        <authorList>
            <person name="Utami Y.D."/>
            <person name="Hiruma K."/>
        </authorList>
    </citation>
    <scope>NUCLEOTIDE SEQUENCE [LARGE SCALE GENOMIC DNA]</scope>
    <source>
        <strain evidence="1 2">MAFF 239500</strain>
    </source>
</reference>
<dbReference type="AlphaFoldDB" id="A0AA37PEI1"/>
<dbReference type="Proteomes" id="UP001055115">
    <property type="component" value="Unassembled WGS sequence"/>
</dbReference>
<accession>A0AA37PEI1</accession>
<dbReference type="GeneID" id="73331808"/>
<evidence type="ECO:0000313" key="1">
    <source>
        <dbReference type="EMBL" id="GKT50825.1"/>
    </source>
</evidence>
<sequence>MAAACLVGMTFRGLLGEVASHGALIIATGPAYVDPKTYVAPPGNPLNQASGQNPGALTAAIDWVQANAGKGDWKHIDASRIGAWGQSCGGLEAYTAGLNDGRVTHFGIFNSGQLNETASKAIAGNLKKPVFYTLGGPTDVAFDNVRTSPSSGLTCNVLTFDQGEMDYSNVPTGTPAWKGNHDLGHSAAFDAPNGGIPAMVGTQIMKWVLRGDESAKAWFTGDAPKTIGFKDVVFKDLDNLQVTPI</sequence>